<dbReference type="SUPFAM" id="SSF160964">
    <property type="entry name" value="MalF N-terminal region-like"/>
    <property type="match status" value="1"/>
</dbReference>
<evidence type="ECO:0000256" key="1">
    <source>
        <dbReference type="ARBA" id="ARBA00004651"/>
    </source>
</evidence>
<protein>
    <submittedName>
        <fullName evidence="9">Permease component of ABC-type sugar transporter</fullName>
    </submittedName>
</protein>
<dbReference type="AlphaFoldDB" id="H9UI88"/>
<feature type="transmembrane region" description="Helical" evidence="7">
    <location>
        <begin position="124"/>
        <end position="145"/>
    </location>
</feature>
<feature type="transmembrane region" description="Helical" evidence="7">
    <location>
        <begin position="307"/>
        <end position="332"/>
    </location>
</feature>
<proteinExistence type="inferred from homology"/>
<keyword evidence="5 7" id="KW-1133">Transmembrane helix</keyword>
<evidence type="ECO:0000256" key="7">
    <source>
        <dbReference type="RuleBase" id="RU363032"/>
    </source>
</evidence>
<keyword evidence="3" id="KW-1003">Cell membrane</keyword>
<dbReference type="OrthoDB" id="9787541at2"/>
<dbReference type="PATRIC" id="fig|889378.3.peg.1151"/>
<dbReference type="Gene3D" id="1.10.3720.10">
    <property type="entry name" value="MetI-like"/>
    <property type="match status" value="1"/>
</dbReference>
<organism evidence="9 10">
    <name type="scientific">Spirochaeta africana (strain ATCC 700263 / DSM 8902 / Z-7692)</name>
    <dbReference type="NCBI Taxonomy" id="889378"/>
    <lineage>
        <taxon>Bacteria</taxon>
        <taxon>Pseudomonadati</taxon>
        <taxon>Spirochaetota</taxon>
        <taxon>Spirochaetia</taxon>
        <taxon>Spirochaetales</taxon>
        <taxon>Spirochaetaceae</taxon>
        <taxon>Spirochaeta</taxon>
    </lineage>
</organism>
<dbReference type="EMBL" id="CP003282">
    <property type="protein sequence ID" value="AFG37231.1"/>
    <property type="molecule type" value="Genomic_DNA"/>
</dbReference>
<dbReference type="eggNOG" id="COG1175">
    <property type="taxonomic scope" value="Bacteria"/>
</dbReference>
<evidence type="ECO:0000256" key="3">
    <source>
        <dbReference type="ARBA" id="ARBA00022475"/>
    </source>
</evidence>
<dbReference type="Pfam" id="PF00528">
    <property type="entry name" value="BPD_transp_1"/>
    <property type="match status" value="1"/>
</dbReference>
<evidence type="ECO:0000256" key="4">
    <source>
        <dbReference type="ARBA" id="ARBA00022692"/>
    </source>
</evidence>
<dbReference type="HOGENOM" id="CLU_016047_0_3_12"/>
<dbReference type="Proteomes" id="UP000007383">
    <property type="component" value="Chromosome"/>
</dbReference>
<comment type="subcellular location">
    <subcellularLocation>
        <location evidence="1 7">Cell membrane</location>
        <topology evidence="1 7">Multi-pass membrane protein</topology>
    </subcellularLocation>
</comment>
<dbReference type="KEGG" id="sfc:Spiaf_1152"/>
<evidence type="ECO:0000313" key="9">
    <source>
        <dbReference type="EMBL" id="AFG37231.1"/>
    </source>
</evidence>
<accession>H9UI88</accession>
<feature type="domain" description="ABC transmembrane type-1" evidence="8">
    <location>
        <begin position="120"/>
        <end position="331"/>
    </location>
</feature>
<dbReference type="InterPro" id="IPR051393">
    <property type="entry name" value="ABC_transporter_permease"/>
</dbReference>
<dbReference type="InterPro" id="IPR035906">
    <property type="entry name" value="MetI-like_sf"/>
</dbReference>
<feature type="transmembrane region" description="Helical" evidence="7">
    <location>
        <begin position="157"/>
        <end position="174"/>
    </location>
</feature>
<evidence type="ECO:0000256" key="6">
    <source>
        <dbReference type="ARBA" id="ARBA00023136"/>
    </source>
</evidence>
<dbReference type="SUPFAM" id="SSF161098">
    <property type="entry name" value="MetI-like"/>
    <property type="match status" value="1"/>
</dbReference>
<feature type="transmembrane region" description="Helical" evidence="7">
    <location>
        <begin position="50"/>
        <end position="73"/>
    </location>
</feature>
<dbReference type="CDD" id="cd06261">
    <property type="entry name" value="TM_PBP2"/>
    <property type="match status" value="1"/>
</dbReference>
<dbReference type="GO" id="GO:0005886">
    <property type="term" value="C:plasma membrane"/>
    <property type="evidence" value="ECO:0007669"/>
    <property type="project" value="UniProtKB-SubCell"/>
</dbReference>
<gene>
    <name evidence="9" type="ordered locus">Spiaf_1152</name>
</gene>
<sequence length="378" mass="42482">MAGLTFPIIINSMYEIGGAVLFALIGIVLIEVVLYFVLVRGLKWSYGVPIMLLAPGAIGLLVMVVGPILYQFYLAFTNMSIRRFPTGNNPPDVGLEPFIANITRVFTGPVLQRRGFFPLLFTTIQWTFIQVAIHVSFGMVIALLLNRKMYLRGIYRALILLPWALPQVIVALTWRGEFNFQYGFVNIMLDRIGLDRIRWKSDPFWNFVSFHIVNGWLGVPFMMTILLGGLQSIDNNYYEAAEMDGAGPLAKFRHITIPLIQPVMTPAVILGIIWTFNQFNVPYFLNEQSIERNNILVTALFRSMTSYFQYGFAATLGFVIFLLLLGMAIAYIKITGFKVTGALNSGTLTMIGTGSAKKKVAEQIAFAEQREILEEEGE</sequence>
<feature type="transmembrane region" description="Helical" evidence="7">
    <location>
        <begin position="16"/>
        <end position="38"/>
    </location>
</feature>
<dbReference type="STRING" id="889378.Spiaf_1152"/>
<dbReference type="PROSITE" id="PS50928">
    <property type="entry name" value="ABC_TM1"/>
    <property type="match status" value="1"/>
</dbReference>
<keyword evidence="10" id="KW-1185">Reference proteome</keyword>
<dbReference type="RefSeq" id="WP_014455220.1">
    <property type="nucleotide sequence ID" value="NC_017098.1"/>
</dbReference>
<evidence type="ECO:0000256" key="2">
    <source>
        <dbReference type="ARBA" id="ARBA00022448"/>
    </source>
</evidence>
<name>H9UI88_SPIAZ</name>
<feature type="transmembrane region" description="Helical" evidence="7">
    <location>
        <begin position="259"/>
        <end position="276"/>
    </location>
</feature>
<feature type="transmembrane region" description="Helical" evidence="7">
    <location>
        <begin position="204"/>
        <end position="227"/>
    </location>
</feature>
<keyword evidence="6 7" id="KW-0472">Membrane</keyword>
<reference evidence="10" key="1">
    <citation type="journal article" date="2013" name="Stand. Genomic Sci.">
        <title>Complete genome sequence of the halophilic bacterium Spirochaeta africana type strain (Z-7692(T)) from the alkaline Lake Magadi in the East African Rift.</title>
        <authorList>
            <person name="Liolos K."/>
            <person name="Abt B."/>
            <person name="Scheuner C."/>
            <person name="Teshima H."/>
            <person name="Held B."/>
            <person name="Lapidus A."/>
            <person name="Nolan M."/>
            <person name="Lucas S."/>
            <person name="Deshpande S."/>
            <person name="Cheng J.F."/>
            <person name="Tapia R."/>
            <person name="Goodwin L.A."/>
            <person name="Pitluck S."/>
            <person name="Pagani I."/>
            <person name="Ivanova N."/>
            <person name="Mavromatis K."/>
            <person name="Mikhailova N."/>
            <person name="Huntemann M."/>
            <person name="Pati A."/>
            <person name="Chen A."/>
            <person name="Palaniappan K."/>
            <person name="Land M."/>
            <person name="Rohde M."/>
            <person name="Tindall B.J."/>
            <person name="Detter J.C."/>
            <person name="Goker M."/>
            <person name="Bristow J."/>
            <person name="Eisen J.A."/>
            <person name="Markowitz V."/>
            <person name="Hugenholtz P."/>
            <person name="Woyke T."/>
            <person name="Klenk H.P."/>
            <person name="Kyrpides N.C."/>
        </authorList>
    </citation>
    <scope>NUCLEOTIDE SEQUENCE</scope>
    <source>
        <strain evidence="10">ATCC 700263 / DSM 8902 / Z-7692</strain>
    </source>
</reference>
<comment type="similarity">
    <text evidence="7">Belongs to the binding-protein-dependent transport system permease family.</text>
</comment>
<evidence type="ECO:0000256" key="5">
    <source>
        <dbReference type="ARBA" id="ARBA00022989"/>
    </source>
</evidence>
<keyword evidence="4 7" id="KW-0812">Transmembrane</keyword>
<evidence type="ECO:0000313" key="10">
    <source>
        <dbReference type="Proteomes" id="UP000007383"/>
    </source>
</evidence>
<keyword evidence="2 7" id="KW-0813">Transport</keyword>
<dbReference type="PANTHER" id="PTHR30193:SF41">
    <property type="entry name" value="DIACETYLCHITOBIOSE UPTAKE SYSTEM PERMEASE PROTEIN NGCF"/>
    <property type="match status" value="1"/>
</dbReference>
<keyword evidence="9" id="KW-0762">Sugar transport</keyword>
<dbReference type="PANTHER" id="PTHR30193">
    <property type="entry name" value="ABC TRANSPORTER PERMEASE PROTEIN"/>
    <property type="match status" value="1"/>
</dbReference>
<dbReference type="GO" id="GO:0055085">
    <property type="term" value="P:transmembrane transport"/>
    <property type="evidence" value="ECO:0007669"/>
    <property type="project" value="InterPro"/>
</dbReference>
<dbReference type="InterPro" id="IPR000515">
    <property type="entry name" value="MetI-like"/>
</dbReference>
<evidence type="ECO:0000259" key="8">
    <source>
        <dbReference type="PROSITE" id="PS50928"/>
    </source>
</evidence>